<dbReference type="Proteomes" id="UP001163321">
    <property type="component" value="Chromosome 4"/>
</dbReference>
<sequence length="211" mass="23973">MDNYESSSSESGSSEETYVTEQSIETKETKGSDEETEGLPQLLPSADSVLSTVTPSTDSLLPPKRSAKFQSIVEYFDLNAEQPTRGSELEKKQQERHEKDHIAEIDRNDRKRPFAMEDTSTRKISVTRVKKNAKERRFHKNHQAHQDKVRDGVRLGWARLNSAKRQFQAKRNKTLLGRTEGAVHGATSFKDESMDMSAQQQPEGCHDGEHR</sequence>
<gene>
    <name evidence="1" type="ORF">PsorP6_006785</name>
</gene>
<keyword evidence="2" id="KW-1185">Reference proteome</keyword>
<proteinExistence type="predicted"/>
<organism evidence="1 2">
    <name type="scientific">Peronosclerospora sorghi</name>
    <dbReference type="NCBI Taxonomy" id="230839"/>
    <lineage>
        <taxon>Eukaryota</taxon>
        <taxon>Sar</taxon>
        <taxon>Stramenopiles</taxon>
        <taxon>Oomycota</taxon>
        <taxon>Peronosporomycetes</taxon>
        <taxon>Peronosporales</taxon>
        <taxon>Peronosporaceae</taxon>
        <taxon>Peronosclerospora</taxon>
    </lineage>
</organism>
<evidence type="ECO:0000313" key="1">
    <source>
        <dbReference type="EMBL" id="KAI9912876.1"/>
    </source>
</evidence>
<accession>A0ACC0W582</accession>
<dbReference type="EMBL" id="CM047583">
    <property type="protein sequence ID" value="KAI9912876.1"/>
    <property type="molecule type" value="Genomic_DNA"/>
</dbReference>
<name>A0ACC0W582_9STRA</name>
<protein>
    <submittedName>
        <fullName evidence="1">Uncharacterized protein</fullName>
    </submittedName>
</protein>
<comment type="caution">
    <text evidence="1">The sequence shown here is derived from an EMBL/GenBank/DDBJ whole genome shotgun (WGS) entry which is preliminary data.</text>
</comment>
<reference evidence="1 2" key="1">
    <citation type="journal article" date="2022" name="bioRxiv">
        <title>The genome of the oomycete Peronosclerospora sorghi, a cosmopolitan pathogen of maize and sorghum, is inflated with dispersed pseudogenes.</title>
        <authorList>
            <person name="Fletcher K."/>
            <person name="Martin F."/>
            <person name="Isakeit T."/>
            <person name="Cavanaugh K."/>
            <person name="Magill C."/>
            <person name="Michelmore R."/>
        </authorList>
    </citation>
    <scope>NUCLEOTIDE SEQUENCE [LARGE SCALE GENOMIC DNA]</scope>
    <source>
        <strain evidence="1">P6</strain>
    </source>
</reference>
<evidence type="ECO:0000313" key="2">
    <source>
        <dbReference type="Proteomes" id="UP001163321"/>
    </source>
</evidence>